<evidence type="ECO:0000313" key="2">
    <source>
        <dbReference type="WBParaSite" id="JU765_v2.g19023.t1"/>
    </source>
</evidence>
<evidence type="ECO:0000313" key="1">
    <source>
        <dbReference type="Proteomes" id="UP000887576"/>
    </source>
</evidence>
<dbReference type="WBParaSite" id="JU765_v2.g19023.t1">
    <property type="protein sequence ID" value="JU765_v2.g19023.t1"/>
    <property type="gene ID" value="JU765_v2.g19023"/>
</dbReference>
<name>A0AC34QSU0_9BILA</name>
<dbReference type="Proteomes" id="UP000887576">
    <property type="component" value="Unplaced"/>
</dbReference>
<sequence length="144" mass="16525">MKWLSLLLTCALIYFGAGANDEAPYRGNLAISCIGDQLIPMGYAFIIYKPTGTPATSNFFEEPKDSDYIDFTNQNGRVYVSTNKFDSFKDHYVYIKSPCFPNREIENECVPFHRVKFSNIKNFFNKDKPFQLLRDAEHHDGGCI</sequence>
<proteinExistence type="predicted"/>
<protein>
    <submittedName>
        <fullName evidence="2">Uncharacterized protein</fullName>
    </submittedName>
</protein>
<organism evidence="1 2">
    <name type="scientific">Panagrolaimus sp. JU765</name>
    <dbReference type="NCBI Taxonomy" id="591449"/>
    <lineage>
        <taxon>Eukaryota</taxon>
        <taxon>Metazoa</taxon>
        <taxon>Ecdysozoa</taxon>
        <taxon>Nematoda</taxon>
        <taxon>Chromadorea</taxon>
        <taxon>Rhabditida</taxon>
        <taxon>Tylenchina</taxon>
        <taxon>Panagrolaimomorpha</taxon>
        <taxon>Panagrolaimoidea</taxon>
        <taxon>Panagrolaimidae</taxon>
        <taxon>Panagrolaimus</taxon>
    </lineage>
</organism>
<reference evidence="2" key="1">
    <citation type="submission" date="2022-11" db="UniProtKB">
        <authorList>
            <consortium name="WormBaseParasite"/>
        </authorList>
    </citation>
    <scope>IDENTIFICATION</scope>
</reference>
<accession>A0AC34QSU0</accession>